<comment type="caution">
    <text evidence="3">The sequence shown here is derived from an EMBL/GenBank/DDBJ whole genome shotgun (WGS) entry which is preliminary data.</text>
</comment>
<dbReference type="AlphaFoldDB" id="A0A2T3JGQ6"/>
<keyword evidence="4" id="KW-1185">Reference proteome</keyword>
<evidence type="ECO:0000259" key="2">
    <source>
        <dbReference type="Pfam" id="PF22599"/>
    </source>
</evidence>
<keyword evidence="1" id="KW-0732">Signal</keyword>
<feature type="chain" id="PRO_5015519171" description="SecDF P1 head subdomain domain-containing protein" evidence="1">
    <location>
        <begin position="29"/>
        <end position="242"/>
    </location>
</feature>
<evidence type="ECO:0000313" key="4">
    <source>
        <dbReference type="Proteomes" id="UP000240987"/>
    </source>
</evidence>
<dbReference type="InterPro" id="IPR054384">
    <property type="entry name" value="SecDF_P1_head"/>
</dbReference>
<sequence length="242" mass="26839">MKTQLTKTGLTRFCLATTLPLISFTALANNFYVESTFIQNGQTMGPPAFNIFNNSDRTFNVDHNTAINYSVIEKKDGSVNIEAVVIETSKRGDSYQLQPIITIEADGESNGMLLGKSKAIPFLDWQLSAIKSYTVTFHLLSSNKQNCLNYTNESETLCFDSTPLLDTDAFLYIRKKAEDPSVLEIKLTDNGANTLRTFTRENIDQWMGVMIDGQLVNASIIRSEMGGDILMPLPKQAAAAEE</sequence>
<gene>
    <name evidence="3" type="ORF">C9J12_13000</name>
</gene>
<organism evidence="3 4">
    <name type="scientific">Photobacterium frigidiphilum</name>
    <dbReference type="NCBI Taxonomy" id="264736"/>
    <lineage>
        <taxon>Bacteria</taxon>
        <taxon>Pseudomonadati</taxon>
        <taxon>Pseudomonadota</taxon>
        <taxon>Gammaproteobacteria</taxon>
        <taxon>Vibrionales</taxon>
        <taxon>Vibrionaceae</taxon>
        <taxon>Photobacterium</taxon>
    </lineage>
</organism>
<name>A0A2T3JGQ6_9GAMM</name>
<feature type="domain" description="SecDF P1 head subdomain" evidence="2">
    <location>
        <begin position="168"/>
        <end position="227"/>
    </location>
</feature>
<accession>A0A2T3JGQ6</accession>
<protein>
    <recommendedName>
        <fullName evidence="2">SecDF P1 head subdomain domain-containing protein</fullName>
    </recommendedName>
</protein>
<evidence type="ECO:0000313" key="3">
    <source>
        <dbReference type="EMBL" id="PSU48128.1"/>
    </source>
</evidence>
<dbReference type="RefSeq" id="WP_107243111.1">
    <property type="nucleotide sequence ID" value="NZ_PYMJ01000011.1"/>
</dbReference>
<dbReference type="EMBL" id="PYMJ01000011">
    <property type="protein sequence ID" value="PSU48128.1"/>
    <property type="molecule type" value="Genomic_DNA"/>
</dbReference>
<feature type="signal peptide" evidence="1">
    <location>
        <begin position="1"/>
        <end position="28"/>
    </location>
</feature>
<dbReference type="Proteomes" id="UP000240987">
    <property type="component" value="Unassembled WGS sequence"/>
</dbReference>
<reference evidence="3 4" key="1">
    <citation type="submission" date="2018-01" db="EMBL/GenBank/DDBJ databases">
        <title>Whole genome sequencing of Histamine producing bacteria.</title>
        <authorList>
            <person name="Butler K."/>
        </authorList>
    </citation>
    <scope>NUCLEOTIDE SEQUENCE [LARGE SCALE GENOMIC DNA]</scope>
    <source>
        <strain evidence="3 4">JCM 12947</strain>
    </source>
</reference>
<dbReference type="Pfam" id="PF22599">
    <property type="entry name" value="SecDF_P1_head"/>
    <property type="match status" value="1"/>
</dbReference>
<proteinExistence type="predicted"/>
<evidence type="ECO:0000256" key="1">
    <source>
        <dbReference type="SAM" id="SignalP"/>
    </source>
</evidence>